<reference evidence="2 3" key="1">
    <citation type="submission" date="2019-05" db="EMBL/GenBank/DDBJ databases">
        <title>Another draft genome of Portunus trituberculatus and its Hox gene families provides insights of decapod evolution.</title>
        <authorList>
            <person name="Jeong J.-H."/>
            <person name="Song I."/>
            <person name="Kim S."/>
            <person name="Choi T."/>
            <person name="Kim D."/>
            <person name="Ryu S."/>
            <person name="Kim W."/>
        </authorList>
    </citation>
    <scope>NUCLEOTIDE SEQUENCE [LARGE SCALE GENOMIC DNA]</scope>
    <source>
        <tissue evidence="2">Muscle</tissue>
    </source>
</reference>
<organism evidence="2 3">
    <name type="scientific">Portunus trituberculatus</name>
    <name type="common">Swimming crab</name>
    <name type="synonym">Neptunus trituberculatus</name>
    <dbReference type="NCBI Taxonomy" id="210409"/>
    <lineage>
        <taxon>Eukaryota</taxon>
        <taxon>Metazoa</taxon>
        <taxon>Ecdysozoa</taxon>
        <taxon>Arthropoda</taxon>
        <taxon>Crustacea</taxon>
        <taxon>Multicrustacea</taxon>
        <taxon>Malacostraca</taxon>
        <taxon>Eumalacostraca</taxon>
        <taxon>Eucarida</taxon>
        <taxon>Decapoda</taxon>
        <taxon>Pleocyemata</taxon>
        <taxon>Brachyura</taxon>
        <taxon>Eubrachyura</taxon>
        <taxon>Portunoidea</taxon>
        <taxon>Portunidae</taxon>
        <taxon>Portuninae</taxon>
        <taxon>Portunus</taxon>
    </lineage>
</organism>
<feature type="compositionally biased region" description="Low complexity" evidence="1">
    <location>
        <begin position="16"/>
        <end position="26"/>
    </location>
</feature>
<name>A0A5B7IGX1_PORTR</name>
<proteinExistence type="predicted"/>
<feature type="region of interest" description="Disordered" evidence="1">
    <location>
        <begin position="1"/>
        <end position="26"/>
    </location>
</feature>
<evidence type="ECO:0000313" key="2">
    <source>
        <dbReference type="EMBL" id="MPC81266.1"/>
    </source>
</evidence>
<dbReference type="AlphaFoldDB" id="A0A5B7IGX1"/>
<evidence type="ECO:0000313" key="3">
    <source>
        <dbReference type="Proteomes" id="UP000324222"/>
    </source>
</evidence>
<protein>
    <submittedName>
        <fullName evidence="2">Uncharacterized protein</fullName>
    </submittedName>
</protein>
<keyword evidence="3" id="KW-1185">Reference proteome</keyword>
<sequence>MVRLDKEDTGGGGDSGIRSSRSGGVSSLKHECLEKKSNFHARIYSFDSRREVKPLPPLIITRPRRLCTFSPALPIPVLNHAVLTPPLHQKTAQFWISRSAVSSYIPESRGALGTGRCAGPR</sequence>
<evidence type="ECO:0000256" key="1">
    <source>
        <dbReference type="SAM" id="MobiDB-lite"/>
    </source>
</evidence>
<dbReference type="EMBL" id="VSRR010056443">
    <property type="protein sequence ID" value="MPC81266.1"/>
    <property type="molecule type" value="Genomic_DNA"/>
</dbReference>
<comment type="caution">
    <text evidence="2">The sequence shown here is derived from an EMBL/GenBank/DDBJ whole genome shotgun (WGS) entry which is preliminary data.</text>
</comment>
<dbReference type="Proteomes" id="UP000324222">
    <property type="component" value="Unassembled WGS sequence"/>
</dbReference>
<accession>A0A5B7IGX1</accession>
<gene>
    <name evidence="2" type="ORF">E2C01_075873</name>
</gene>